<gene>
    <name evidence="6" type="primary">ppk2</name>
    <name evidence="6" type="ORF">K3148_06865</name>
</gene>
<comment type="function">
    <text evidence="4">Uses inorganic polyphosphate (polyP) as a donor to convert GDP to GTP or ADP to ATP.</text>
</comment>
<keyword evidence="7" id="KW-1185">Reference proteome</keyword>
<dbReference type="InterPro" id="IPR022486">
    <property type="entry name" value="PPK2_PA0141"/>
</dbReference>
<dbReference type="NCBIfam" id="TIGR03707">
    <property type="entry name" value="PPK2_P_aer"/>
    <property type="match status" value="1"/>
</dbReference>
<protein>
    <recommendedName>
        <fullName evidence="4">ADP/GDP-polyphosphate phosphotransferase</fullName>
        <ecNumber evidence="4">2.7.4.-</ecNumber>
    </recommendedName>
    <alternativeName>
        <fullName evidence="4">Polyphosphate kinase PPK2</fullName>
    </alternativeName>
</protein>
<keyword evidence="3 4" id="KW-0418">Kinase</keyword>
<dbReference type="PIRSF" id="PIRSF028756">
    <property type="entry name" value="PPK2_prd"/>
    <property type="match status" value="1"/>
</dbReference>
<feature type="domain" description="Polyphosphate kinase-2-related" evidence="5">
    <location>
        <begin position="4"/>
        <end position="227"/>
    </location>
</feature>
<name>A0ABX8ZTJ3_9SPHN</name>
<keyword evidence="2 4" id="KW-0808">Transferase</keyword>
<dbReference type="RefSeq" id="WP_221426551.1">
    <property type="nucleotide sequence ID" value="NZ_CP081295.1"/>
</dbReference>
<dbReference type="Gene3D" id="3.40.50.300">
    <property type="entry name" value="P-loop containing nucleotide triphosphate hydrolases"/>
    <property type="match status" value="1"/>
</dbReference>
<organism evidence="6 7">
    <name type="scientific">Qipengyuania aurantiaca</name>
    <dbReference type="NCBI Taxonomy" id="2867233"/>
    <lineage>
        <taxon>Bacteria</taxon>
        <taxon>Pseudomonadati</taxon>
        <taxon>Pseudomonadota</taxon>
        <taxon>Alphaproteobacteria</taxon>
        <taxon>Sphingomonadales</taxon>
        <taxon>Erythrobacteraceae</taxon>
        <taxon>Qipengyuania</taxon>
    </lineage>
</organism>
<dbReference type="InterPro" id="IPR027417">
    <property type="entry name" value="P-loop_NTPase"/>
</dbReference>
<evidence type="ECO:0000259" key="5">
    <source>
        <dbReference type="Pfam" id="PF03976"/>
    </source>
</evidence>
<evidence type="ECO:0000256" key="1">
    <source>
        <dbReference type="ARBA" id="ARBA00009924"/>
    </source>
</evidence>
<evidence type="ECO:0000313" key="7">
    <source>
        <dbReference type="Proteomes" id="UP000824281"/>
    </source>
</evidence>
<proteinExistence type="inferred from homology"/>
<comment type="subunit">
    <text evidence="4">Homotetramer.</text>
</comment>
<evidence type="ECO:0000256" key="2">
    <source>
        <dbReference type="ARBA" id="ARBA00022679"/>
    </source>
</evidence>
<dbReference type="PANTHER" id="PTHR34383">
    <property type="entry name" value="POLYPHOSPHATE:AMP PHOSPHOTRANSFERASE-RELATED"/>
    <property type="match status" value="1"/>
</dbReference>
<dbReference type="SUPFAM" id="SSF52540">
    <property type="entry name" value="P-loop containing nucleoside triphosphate hydrolases"/>
    <property type="match status" value="1"/>
</dbReference>
<dbReference type="InterPro" id="IPR016898">
    <property type="entry name" value="Polyphosphate_phosphotransfera"/>
</dbReference>
<reference evidence="6 7" key="1">
    <citation type="submission" date="2021-08" db="EMBL/GenBank/DDBJ databases">
        <title>Comparative Genomics Analysis of the Genus Qipengyuania Reveals Extensive Genetic Diversity and Metabolic Versatility, Including the Description of Fifteen Novel Species.</title>
        <authorList>
            <person name="Liu Y."/>
        </authorList>
    </citation>
    <scope>NUCLEOTIDE SEQUENCE [LARGE SCALE GENOMIC DNA]</scope>
    <source>
        <strain evidence="6 7">1NDH13</strain>
    </source>
</reference>
<dbReference type="Pfam" id="PF03976">
    <property type="entry name" value="PPK2"/>
    <property type="match status" value="1"/>
</dbReference>
<accession>A0ABX8ZTJ3</accession>
<evidence type="ECO:0000256" key="3">
    <source>
        <dbReference type="ARBA" id="ARBA00022777"/>
    </source>
</evidence>
<dbReference type="InterPro" id="IPR022488">
    <property type="entry name" value="PPK2-related"/>
</dbReference>
<dbReference type="Proteomes" id="UP000824281">
    <property type="component" value="Chromosome"/>
</dbReference>
<sequence length="259" mass="30164">MHQVKRKEYEAVLEPMREELVAMARWARVTGQRIVVIFEGRDTAGKGGAIRAVSEKLNPRQCHVVALGKPTEDEQGQWYFQRYVPHLPTTGEIVLFDRSWYNRAGVENVMGFASESQVEQFLEQVPTFEKMLVDDGILLFKYWLGADQEKQEERLRERLEDPLKRWKLSPIDLAARDKYDAYTKAREEMLARTHTEWAPWTLVDFNDQKRGRLTLVRDLLDRLPDTQCDAPELDFPELDHEPLAETYGVLEPIADYPAD</sequence>
<dbReference type="GO" id="GO:0008976">
    <property type="term" value="F:polyphosphate kinase activity"/>
    <property type="evidence" value="ECO:0007669"/>
    <property type="project" value="UniProtKB-EC"/>
</dbReference>
<evidence type="ECO:0000256" key="4">
    <source>
        <dbReference type="RuleBase" id="RU369062"/>
    </source>
</evidence>
<dbReference type="PANTHER" id="PTHR34383:SF1">
    <property type="entry name" value="ADP-POLYPHOSPHATE PHOSPHOTRANSFERASE"/>
    <property type="match status" value="1"/>
</dbReference>
<comment type="similarity">
    <text evidence="1 4">Belongs to the polyphosphate kinase 2 (PPK2) family. Class I subfamily.</text>
</comment>
<dbReference type="EMBL" id="CP081295">
    <property type="protein sequence ID" value="QZD91094.1"/>
    <property type="molecule type" value="Genomic_DNA"/>
</dbReference>
<dbReference type="EC" id="2.7.4.-" evidence="4"/>
<evidence type="ECO:0000313" key="6">
    <source>
        <dbReference type="EMBL" id="QZD91094.1"/>
    </source>
</evidence>